<protein>
    <submittedName>
        <fullName evidence="2">Uncharacterized protein</fullName>
    </submittedName>
</protein>
<keyword evidence="1" id="KW-1133">Transmembrane helix</keyword>
<organism evidence="2 3">
    <name type="scientific">Candidatus Kuenenbacteria bacterium RIFCSPLOWO2_12_FULL_42_13</name>
    <dbReference type="NCBI Taxonomy" id="1798565"/>
    <lineage>
        <taxon>Bacteria</taxon>
        <taxon>Candidatus Kueneniibacteriota</taxon>
    </lineage>
</organism>
<gene>
    <name evidence="2" type="ORF">A3H03_01715</name>
</gene>
<reference evidence="2 3" key="1">
    <citation type="journal article" date="2016" name="Nat. Commun.">
        <title>Thousands of microbial genomes shed light on interconnected biogeochemical processes in an aquifer system.</title>
        <authorList>
            <person name="Anantharaman K."/>
            <person name="Brown C.T."/>
            <person name="Hug L.A."/>
            <person name="Sharon I."/>
            <person name="Castelle C.J."/>
            <person name="Probst A.J."/>
            <person name="Thomas B.C."/>
            <person name="Singh A."/>
            <person name="Wilkins M.J."/>
            <person name="Karaoz U."/>
            <person name="Brodie E.L."/>
            <person name="Williams K.H."/>
            <person name="Hubbard S.S."/>
            <person name="Banfield J.F."/>
        </authorList>
    </citation>
    <scope>NUCLEOTIDE SEQUENCE [LARGE SCALE GENOMIC DNA]</scope>
</reference>
<proteinExistence type="predicted"/>
<dbReference type="Proteomes" id="UP000177320">
    <property type="component" value="Unassembled WGS sequence"/>
</dbReference>
<dbReference type="AlphaFoldDB" id="A0A1F6FZE5"/>
<accession>A0A1F6FZE5</accession>
<keyword evidence="1" id="KW-0472">Membrane</keyword>
<evidence type="ECO:0000313" key="2">
    <source>
        <dbReference type="EMBL" id="OGG91238.1"/>
    </source>
</evidence>
<keyword evidence="1" id="KW-0812">Transmembrane</keyword>
<dbReference type="EMBL" id="MFNA01000052">
    <property type="protein sequence ID" value="OGG91238.1"/>
    <property type="molecule type" value="Genomic_DNA"/>
</dbReference>
<sequence>MLTVKQGIPKKKLLTYLAVIGLMIVGNAIIYLRNSRSSSLNIETIDSLIAEPSADITVPKIGDEKSVLENNLFYALKKIGDWPVVPKNVGKADPFAPFFSSEQFP</sequence>
<name>A0A1F6FZE5_9BACT</name>
<evidence type="ECO:0000256" key="1">
    <source>
        <dbReference type="SAM" id="Phobius"/>
    </source>
</evidence>
<evidence type="ECO:0000313" key="3">
    <source>
        <dbReference type="Proteomes" id="UP000177320"/>
    </source>
</evidence>
<comment type="caution">
    <text evidence="2">The sequence shown here is derived from an EMBL/GenBank/DDBJ whole genome shotgun (WGS) entry which is preliminary data.</text>
</comment>
<feature type="transmembrane region" description="Helical" evidence="1">
    <location>
        <begin position="13"/>
        <end position="32"/>
    </location>
</feature>